<keyword evidence="1" id="KW-0547">Nucleotide-binding</keyword>
<evidence type="ECO:0000256" key="1">
    <source>
        <dbReference type="ARBA" id="ARBA00022741"/>
    </source>
</evidence>
<dbReference type="GO" id="GO:0005525">
    <property type="term" value="F:GTP binding"/>
    <property type="evidence" value="ECO:0007669"/>
    <property type="project" value="UniProtKB-KW"/>
</dbReference>
<reference evidence="3 4" key="2">
    <citation type="journal article" date="2024" name="Int. J. Syst. Evol. Microbiol.">
        <title>Promethearchaeum syntrophicum gen. nov., sp. nov., an anaerobic, obligately syntrophic archaeon, the first isolate of the lineage 'Asgard' archaea, and proposal of the new archaeal phylum Promethearchaeota phyl. nov. and kingdom Promethearchaeati regn. nov.</title>
        <authorList>
            <person name="Imachi H."/>
            <person name="Nobu M.K."/>
            <person name="Kato S."/>
            <person name="Takaki Y."/>
            <person name="Miyazaki M."/>
            <person name="Miyata M."/>
            <person name="Ogawara M."/>
            <person name="Saito Y."/>
            <person name="Sakai S."/>
            <person name="Tahara Y.O."/>
            <person name="Takano Y."/>
            <person name="Tasumi E."/>
            <person name="Uematsu K."/>
            <person name="Yoshimura T."/>
            <person name="Itoh T."/>
            <person name="Ohkuma M."/>
            <person name="Takai K."/>
        </authorList>
    </citation>
    <scope>NUCLEOTIDE SEQUENCE [LARGE SCALE GENOMIC DNA]</scope>
    <source>
        <strain evidence="3 4">MK-D1</strain>
    </source>
</reference>
<gene>
    <name evidence="3" type="ORF">DSAG12_01734</name>
</gene>
<accession>A0A5B9DAR1</accession>
<dbReference type="Proteomes" id="UP000321408">
    <property type="component" value="Chromosome"/>
</dbReference>
<dbReference type="AlphaFoldDB" id="A0A5B9DAR1"/>
<sequence>MISFLREMKLSKKVVLVGPQEVGKSTLRKWIFEGESVIKLLENPLEATFGVENYSYNLLLNNIGVFDLAGQENDRWFEENVDIFNESDLILNVLDARFAPKILSDKIDLALKVEKQQAPKSLLFFLIHKIDLIDSKQIEKIKKALKDKNVEIFYTSIKLEYLHSTIECFIEIFKKSGFEWGSKIDFDLVKLNTQLFHFLLEKKVMSLKKLEKHLDIDKSTLESLINPYAEAELLNKQKVEEETLVYLLEKGEIFYKKILKTFEVDSKTQTALITDEDSIASYLYGLIISDMHGKTLISIETEPDSLYKALNAADNDQFDIELIGMFLNALQKFSQEINVQNLSSFRVQGANLKISSISKRNLTLTLFTSPKMDAGDLKEEFDNLFNLFLSKYEDFLPAFHKTGNVSPFIDWIPEAEGILKKIIIKYKETKGNAKIFDVEKAKNMYAFLNKVDEKKFKLEKQLQFRNLKVKLLETIISEDGSKFMEMESEITEYLTE</sequence>
<dbReference type="InterPro" id="IPR027417">
    <property type="entry name" value="P-loop_NTPase"/>
</dbReference>
<reference evidence="3 4" key="1">
    <citation type="journal article" date="2020" name="Nature">
        <title>Isolation of an archaeon at the prokaryote-eukaryote interface.</title>
        <authorList>
            <person name="Imachi H."/>
            <person name="Nobu M.K."/>
            <person name="Nakahara N."/>
            <person name="Morono Y."/>
            <person name="Ogawara M."/>
            <person name="Takaki Y."/>
            <person name="Takano Y."/>
            <person name="Uematsu K."/>
            <person name="Ikuta T."/>
            <person name="Ito M."/>
            <person name="Matsui Y."/>
            <person name="Miyazaki M."/>
            <person name="Murata K."/>
            <person name="Saito Y."/>
            <person name="Sakai S."/>
            <person name="Song C."/>
            <person name="Tasumi E."/>
            <person name="Yamanaka Y."/>
            <person name="Yamaguchi T."/>
            <person name="Kamagata Y."/>
            <person name="Tamaki H."/>
            <person name="Takai K."/>
        </authorList>
    </citation>
    <scope>NUCLEOTIDE SEQUENCE [LARGE SCALE GENOMIC DNA]</scope>
    <source>
        <strain evidence="3 4">MK-D1</strain>
    </source>
</reference>
<dbReference type="EMBL" id="CP042905">
    <property type="protein sequence ID" value="QEE15907.2"/>
    <property type="molecule type" value="Genomic_DNA"/>
</dbReference>
<evidence type="ECO:0000256" key="2">
    <source>
        <dbReference type="ARBA" id="ARBA00023134"/>
    </source>
</evidence>
<proteinExistence type="predicted"/>
<dbReference type="CDD" id="cd00882">
    <property type="entry name" value="Ras_like_GTPase"/>
    <property type="match status" value="1"/>
</dbReference>
<organism evidence="3 4">
    <name type="scientific">Promethearchaeum syntrophicum</name>
    <dbReference type="NCBI Taxonomy" id="2594042"/>
    <lineage>
        <taxon>Archaea</taxon>
        <taxon>Promethearchaeati</taxon>
        <taxon>Promethearchaeota</taxon>
        <taxon>Promethearchaeia</taxon>
        <taxon>Promethearchaeales</taxon>
        <taxon>Promethearchaeaceae</taxon>
        <taxon>Promethearchaeum</taxon>
    </lineage>
</organism>
<evidence type="ECO:0000313" key="4">
    <source>
        <dbReference type="Proteomes" id="UP000321408"/>
    </source>
</evidence>
<evidence type="ECO:0000313" key="3">
    <source>
        <dbReference type="EMBL" id="QEE15907.2"/>
    </source>
</evidence>
<dbReference type="SUPFAM" id="SSF52540">
    <property type="entry name" value="P-loop containing nucleoside triphosphate hydrolases"/>
    <property type="match status" value="1"/>
</dbReference>
<dbReference type="Pfam" id="PF04670">
    <property type="entry name" value="Gtr1_RagA"/>
    <property type="match status" value="1"/>
</dbReference>
<keyword evidence="4" id="KW-1185">Reference proteome</keyword>
<protein>
    <submittedName>
        <fullName evidence="3">GTPase domain-containing protein</fullName>
    </submittedName>
</protein>
<dbReference type="InterPro" id="IPR006762">
    <property type="entry name" value="Gtr1_RagA"/>
</dbReference>
<name>A0A5B9DAR1_9ARCH</name>
<dbReference type="Gene3D" id="3.40.50.300">
    <property type="entry name" value="P-loop containing nucleotide triphosphate hydrolases"/>
    <property type="match status" value="1"/>
</dbReference>
<keyword evidence="2" id="KW-0342">GTP-binding</keyword>
<dbReference type="KEGG" id="psyt:DSAG12_01734"/>